<dbReference type="EMBL" id="ONZQ02000017">
    <property type="protein sequence ID" value="SPO06801.1"/>
    <property type="molecule type" value="Genomic_DNA"/>
</dbReference>
<name>A0AAE8N5U4_9PEZI</name>
<sequence length="376" mass="42176">MKVDGAGLSLQYPIAFQSTLLMATSHYTWTRGSLLPFKEAILAYNLATIRTVNVALRDPNLWNRGEYCCGGNLAAAETHLVGLVSLLNARLMEGRVRLEGSGVDGDEELTDRCVILFAAFMGCIYSRVKFYHENPAVIEVLDHCHERDVNGFPTRLAIFRSIPAFFILPATSSSLQQPVDVSRLLDSIRQMTRESDVIRSSEDDSTDTVDKVWRRGTATYLCIEAIKVHTSSYVYSGRNRAGSSPVRSTLSGMLAAKMLYLGTVLGMLDLGWKPLTLLVPHVLRVIVRDLRQGGGDKYRDLWLWKAFLACITLSAFPGCLEVEMEVFLHKSIQSWSQTAGIREWEDAKQVLGRIVWPDVVDQDGRFDDLWEHIITD</sequence>
<comment type="caution">
    <text evidence="1">The sequence shown here is derived from an EMBL/GenBank/DDBJ whole genome shotgun (WGS) entry which is preliminary data.</text>
</comment>
<evidence type="ECO:0000313" key="1">
    <source>
        <dbReference type="EMBL" id="SPO06801.1"/>
    </source>
</evidence>
<evidence type="ECO:0000313" key="2">
    <source>
        <dbReference type="Proteomes" id="UP001187682"/>
    </source>
</evidence>
<gene>
    <name evidence="1" type="ORF">DNG_09495</name>
</gene>
<proteinExistence type="predicted"/>
<protein>
    <submittedName>
        <fullName evidence="1">Uncharacterized protein</fullName>
    </submittedName>
</protein>
<organism evidence="1 2">
    <name type="scientific">Cephalotrichum gorgonifer</name>
    <dbReference type="NCBI Taxonomy" id="2041049"/>
    <lineage>
        <taxon>Eukaryota</taxon>
        <taxon>Fungi</taxon>
        <taxon>Dikarya</taxon>
        <taxon>Ascomycota</taxon>
        <taxon>Pezizomycotina</taxon>
        <taxon>Sordariomycetes</taxon>
        <taxon>Hypocreomycetidae</taxon>
        <taxon>Microascales</taxon>
        <taxon>Microascaceae</taxon>
        <taxon>Cephalotrichum</taxon>
    </lineage>
</organism>
<dbReference type="AlphaFoldDB" id="A0AAE8N5U4"/>
<dbReference type="Proteomes" id="UP001187682">
    <property type="component" value="Unassembled WGS sequence"/>
</dbReference>
<reference evidence="1" key="1">
    <citation type="submission" date="2018-03" db="EMBL/GenBank/DDBJ databases">
        <authorList>
            <person name="Guldener U."/>
        </authorList>
    </citation>
    <scope>NUCLEOTIDE SEQUENCE</scope>
</reference>
<accession>A0AAE8N5U4</accession>
<keyword evidence="2" id="KW-1185">Reference proteome</keyword>